<gene>
    <name evidence="1" type="ORF">AAG747_16635</name>
</gene>
<evidence type="ECO:0000313" key="1">
    <source>
        <dbReference type="EMBL" id="MEN7549552.1"/>
    </source>
</evidence>
<protein>
    <submittedName>
        <fullName evidence="1">DUF1501 domain-containing protein</fullName>
    </submittedName>
</protein>
<dbReference type="EMBL" id="JBDKWZ010000009">
    <property type="protein sequence ID" value="MEN7549552.1"/>
    <property type="molecule type" value="Genomic_DNA"/>
</dbReference>
<keyword evidence="2" id="KW-1185">Reference proteome</keyword>
<dbReference type="PROSITE" id="PS51318">
    <property type="entry name" value="TAT"/>
    <property type="match status" value="1"/>
</dbReference>
<sequence length="405" mass="45688">MKTYTNRRRFLKNSALATAGASLIPGFLKAFERQQLSPAPHEREKILVVVQLSGGNDGLNTVIPYRNDIYYRSRPNIALPKEKVLNLNGEQGLHPSLLPLKRLYDQGWLSILNEVGYPNPDRSHFRSMDIWQTGSSASEYWNTGWLGRYLDACCQGHPHQAIDVDDTLSLALKGKQVKGLAMHDPKKLSRMVQQEHIQTLTTHYKEKPPHDNTNLHYLYKTLSETVSSAEYLQEKVKKAKSSQDYPQSAFAKNLQTIAQLINAGASTKVYYTSLSGFDTHVNQDIRQKRMLESYASGIEAFVKDLQQGGTFEEVLILTFSEFGRRVEENASKGTDHGTANNLFVIGKSLKQAGVYNPAPNLTQLDHGDLIYSIDFREVYASILEKWLDLPGKQVLGRAFQPLNFL</sequence>
<accession>A0AAW9RXC8</accession>
<reference evidence="1 2" key="1">
    <citation type="submission" date="2024-04" db="EMBL/GenBank/DDBJ databases">
        <title>Novel genus in family Flammeovirgaceae.</title>
        <authorList>
            <person name="Nguyen T.H."/>
            <person name="Vuong T.Q."/>
            <person name="Le H."/>
            <person name="Kim S.-G."/>
        </authorList>
    </citation>
    <scope>NUCLEOTIDE SEQUENCE [LARGE SCALE GENOMIC DNA]</scope>
    <source>
        <strain evidence="1 2">JCM 23209</strain>
    </source>
</reference>
<dbReference type="InterPro" id="IPR019546">
    <property type="entry name" value="TAT_signal_bac_arc"/>
</dbReference>
<organism evidence="1 2">
    <name type="scientific">Rapidithrix thailandica</name>
    <dbReference type="NCBI Taxonomy" id="413964"/>
    <lineage>
        <taxon>Bacteria</taxon>
        <taxon>Pseudomonadati</taxon>
        <taxon>Bacteroidota</taxon>
        <taxon>Cytophagia</taxon>
        <taxon>Cytophagales</taxon>
        <taxon>Flammeovirgaceae</taxon>
        <taxon>Rapidithrix</taxon>
    </lineage>
</organism>
<comment type="caution">
    <text evidence="1">The sequence shown here is derived from an EMBL/GenBank/DDBJ whole genome shotgun (WGS) entry which is preliminary data.</text>
</comment>
<dbReference type="InterPro" id="IPR010869">
    <property type="entry name" value="DUF1501"/>
</dbReference>
<dbReference type="NCBIfam" id="TIGR01409">
    <property type="entry name" value="TAT_signal_seq"/>
    <property type="match status" value="1"/>
</dbReference>
<dbReference type="Proteomes" id="UP001403385">
    <property type="component" value="Unassembled WGS sequence"/>
</dbReference>
<dbReference type="AlphaFoldDB" id="A0AAW9RXC8"/>
<dbReference type="InterPro" id="IPR006311">
    <property type="entry name" value="TAT_signal"/>
</dbReference>
<dbReference type="Pfam" id="PF07394">
    <property type="entry name" value="DUF1501"/>
    <property type="match status" value="1"/>
</dbReference>
<proteinExistence type="predicted"/>
<dbReference type="PANTHER" id="PTHR43737">
    <property type="entry name" value="BLL7424 PROTEIN"/>
    <property type="match status" value="1"/>
</dbReference>
<dbReference type="RefSeq" id="WP_346822331.1">
    <property type="nucleotide sequence ID" value="NZ_JBDKWZ010000009.1"/>
</dbReference>
<dbReference type="PANTHER" id="PTHR43737:SF1">
    <property type="entry name" value="DUF1501 DOMAIN-CONTAINING PROTEIN"/>
    <property type="match status" value="1"/>
</dbReference>
<evidence type="ECO:0000313" key="2">
    <source>
        <dbReference type="Proteomes" id="UP001403385"/>
    </source>
</evidence>
<name>A0AAW9RXC8_9BACT</name>